<dbReference type="GO" id="GO:0000049">
    <property type="term" value="F:tRNA binding"/>
    <property type="evidence" value="ECO:0007669"/>
    <property type="project" value="TreeGrafter"/>
</dbReference>
<name>I7LV69_TETTS</name>
<feature type="compositionally biased region" description="Basic and acidic residues" evidence="8">
    <location>
        <begin position="734"/>
        <end position="745"/>
    </location>
</feature>
<dbReference type="SUPFAM" id="SSF82171">
    <property type="entry name" value="DPP6 N-terminal domain-like"/>
    <property type="match status" value="1"/>
</dbReference>
<keyword evidence="7" id="KW-0648">Protein biosynthesis</keyword>
<dbReference type="GO" id="GO:0003729">
    <property type="term" value="F:mRNA binding"/>
    <property type="evidence" value="ECO:0007669"/>
    <property type="project" value="TreeGrafter"/>
</dbReference>
<dbReference type="EMBL" id="GG662666">
    <property type="protein sequence ID" value="EAR97326.2"/>
    <property type="molecule type" value="Genomic_DNA"/>
</dbReference>
<proteinExistence type="inferred from homology"/>
<feature type="region of interest" description="Disordered" evidence="8">
    <location>
        <begin position="1"/>
        <end position="106"/>
    </location>
</feature>
<dbReference type="InterPro" id="IPR013979">
    <property type="entry name" value="TIF_beta_prop-like"/>
</dbReference>
<sequence length="866" mass="100332">MSNFQKNSGNNNYMNGYANGNGNWNNQRNNQNNKMASNQPNYNKNINMNNMENKPVKSNNISYNQNGNTNSYNQKNQGYQNQGRYNGNNNSNGGSYYQNSNYNNNRNNYSQQQYYNNYNNMSYQMWQQPNQLGNMGYNNMMGYPNLGTDVNMQMWDINQIQQANILDLNQQNFPSLTNQFPPPVYISENGVQTQSDAIDSIPDSSELERQLIEEQMKIQNSNKTTPLADQANQITDVNMLFSQMNMLQNGIENGQDQDSQVMVRTKQGVYLIDYNMKGPLEDSYKISKWNSYSFFIQDGHYIICADPQNIGVFSTTKKKLLDHKTYNDIQDLLLSPLQKYLVCIEKPDNNSDDIKLQILDALSLQKHKEFDYNFFSKSRMNLYMFDKNEDQIFIREKKEIKIYNTINFELSTIVNAENFIYQYLSPSQDKQQLLLLTPEFSKGYEMIPAQLKLFEINDLTNPILDQSISKSQEVVPVWSPNGKHLLLWCSTIKDETGNTYYGQHTLYRYKPESQSIEPLNFYKGVIHDIQWQPSSEHFVVIGGGMPSHSVLFTKEGVPIFEFGRHHINKVKWNPYSKLLFLGGFGNLGGDIEVWNVKDLKKIGQFKAHCTVSSAWSYDGTKILCGVLYPKLRVQNNFKVFNVYGEQCKFSDFSNTDLYEVCWHPYPFPEERDLGEKKSSQSNQLESENSGTENKNGEQEKPKKGILTKRGNLSSMLNEAKISNHGGKKLQPNETFEREEDKEMEQVKLSTTQKKLDQGIMFSRNKNKLEQQKQLTEEEEKAIEKEKKAQNKQRKPLQFKQKESNFNNFEANQQNQQIQQNQEDQNSGKGSSGGRTSPEIDDFFNETDEVNDQDKLKLQAIIQKNEF</sequence>
<feature type="compositionally biased region" description="Acidic residues" evidence="8">
    <location>
        <begin position="838"/>
        <end position="850"/>
    </location>
</feature>
<feature type="compositionally biased region" description="Low complexity" evidence="8">
    <location>
        <begin position="804"/>
        <end position="824"/>
    </location>
</feature>
<dbReference type="GO" id="GO:0003743">
    <property type="term" value="F:translation initiation factor activity"/>
    <property type="evidence" value="ECO:0007669"/>
    <property type="project" value="UniProtKB-KW"/>
</dbReference>
<feature type="compositionally biased region" description="Low complexity" evidence="8">
    <location>
        <begin position="1"/>
        <end position="53"/>
    </location>
</feature>
<feature type="compositionally biased region" description="Low complexity" evidence="8">
    <location>
        <begin position="70"/>
        <end position="106"/>
    </location>
</feature>
<dbReference type="Pfam" id="PF08662">
    <property type="entry name" value="eIF2A"/>
    <property type="match status" value="1"/>
</dbReference>
<dbReference type="GO" id="GO:0022627">
    <property type="term" value="C:cytosolic small ribosomal subunit"/>
    <property type="evidence" value="ECO:0007669"/>
    <property type="project" value="TreeGrafter"/>
</dbReference>
<evidence type="ECO:0000256" key="4">
    <source>
        <dbReference type="ARBA" id="ARBA00022574"/>
    </source>
</evidence>
<evidence type="ECO:0000256" key="6">
    <source>
        <dbReference type="ARBA" id="ARBA00022845"/>
    </source>
</evidence>
<organism evidence="10 11">
    <name type="scientific">Tetrahymena thermophila (strain SB210)</name>
    <dbReference type="NCBI Taxonomy" id="312017"/>
    <lineage>
        <taxon>Eukaryota</taxon>
        <taxon>Sar</taxon>
        <taxon>Alveolata</taxon>
        <taxon>Ciliophora</taxon>
        <taxon>Intramacronucleata</taxon>
        <taxon>Oligohymenophorea</taxon>
        <taxon>Hymenostomatida</taxon>
        <taxon>Tetrahymenina</taxon>
        <taxon>Tetrahymenidae</taxon>
        <taxon>Tetrahymena</taxon>
    </lineage>
</organism>
<dbReference type="InParanoid" id="I7LV69"/>
<protein>
    <recommendedName>
        <fullName evidence="2">Eukaryotic translation initiation factor 2A</fullName>
    </recommendedName>
</protein>
<evidence type="ECO:0000256" key="8">
    <source>
        <dbReference type="SAM" id="MobiDB-lite"/>
    </source>
</evidence>
<dbReference type="STRING" id="312017.I7LV69"/>
<evidence type="ECO:0000313" key="11">
    <source>
        <dbReference type="Proteomes" id="UP000009168"/>
    </source>
</evidence>
<comment type="similarity">
    <text evidence="1">Belongs to the WD repeat EIF2A family.</text>
</comment>
<dbReference type="eggNOG" id="KOG2315">
    <property type="taxonomic scope" value="Eukaryota"/>
</dbReference>
<dbReference type="Gene3D" id="2.130.10.10">
    <property type="entry name" value="YVTN repeat-like/Quinoprotein amine dehydrogenase"/>
    <property type="match status" value="1"/>
</dbReference>
<evidence type="ECO:0000256" key="5">
    <source>
        <dbReference type="ARBA" id="ARBA00022737"/>
    </source>
</evidence>
<dbReference type="GO" id="GO:0006417">
    <property type="term" value="P:regulation of translation"/>
    <property type="evidence" value="ECO:0007669"/>
    <property type="project" value="UniProtKB-KW"/>
</dbReference>
<dbReference type="Proteomes" id="UP000009168">
    <property type="component" value="Unassembled WGS sequence"/>
</dbReference>
<dbReference type="PANTHER" id="PTHR13227">
    <property type="entry name" value="EUKARYOTIC TRANSLATION INITIATION FACTOR 2A"/>
    <property type="match status" value="1"/>
</dbReference>
<feature type="domain" description="Translation initiation factor beta propellor-like" evidence="9">
    <location>
        <begin position="467"/>
        <end position="659"/>
    </location>
</feature>
<keyword evidence="3 10" id="KW-0396">Initiation factor</keyword>
<accession>I7LV69</accession>
<feature type="compositionally biased region" description="Low complexity" evidence="8">
    <location>
        <begin position="679"/>
        <end position="689"/>
    </location>
</feature>
<dbReference type="RefSeq" id="XP_001017571.2">
    <property type="nucleotide sequence ID" value="XM_001017571.2"/>
</dbReference>
<feature type="compositionally biased region" description="Polar residues" evidence="8">
    <location>
        <begin position="56"/>
        <end position="69"/>
    </location>
</feature>
<dbReference type="InterPro" id="IPR015943">
    <property type="entry name" value="WD40/YVTN_repeat-like_dom_sf"/>
</dbReference>
<dbReference type="InterPro" id="IPR011387">
    <property type="entry name" value="TIF2A"/>
</dbReference>
<reference evidence="11" key="1">
    <citation type="journal article" date="2006" name="PLoS Biol.">
        <title>Macronuclear genome sequence of the ciliate Tetrahymena thermophila, a model eukaryote.</title>
        <authorList>
            <person name="Eisen J.A."/>
            <person name="Coyne R.S."/>
            <person name="Wu M."/>
            <person name="Wu D."/>
            <person name="Thiagarajan M."/>
            <person name="Wortman J.R."/>
            <person name="Badger J.H."/>
            <person name="Ren Q."/>
            <person name="Amedeo P."/>
            <person name="Jones K.M."/>
            <person name="Tallon L.J."/>
            <person name="Delcher A.L."/>
            <person name="Salzberg S.L."/>
            <person name="Silva J.C."/>
            <person name="Haas B.J."/>
            <person name="Majoros W.H."/>
            <person name="Farzad M."/>
            <person name="Carlton J.M."/>
            <person name="Smith R.K. Jr."/>
            <person name="Garg J."/>
            <person name="Pearlman R.E."/>
            <person name="Karrer K.M."/>
            <person name="Sun L."/>
            <person name="Manning G."/>
            <person name="Elde N.C."/>
            <person name="Turkewitz A.P."/>
            <person name="Asai D.J."/>
            <person name="Wilkes D.E."/>
            <person name="Wang Y."/>
            <person name="Cai H."/>
            <person name="Collins K."/>
            <person name="Stewart B.A."/>
            <person name="Lee S.R."/>
            <person name="Wilamowska K."/>
            <person name="Weinberg Z."/>
            <person name="Ruzzo W.L."/>
            <person name="Wloga D."/>
            <person name="Gaertig J."/>
            <person name="Frankel J."/>
            <person name="Tsao C.-C."/>
            <person name="Gorovsky M.A."/>
            <person name="Keeling P.J."/>
            <person name="Waller R.F."/>
            <person name="Patron N.J."/>
            <person name="Cherry J.M."/>
            <person name="Stover N.A."/>
            <person name="Krieger C.J."/>
            <person name="del Toro C."/>
            <person name="Ryder H.F."/>
            <person name="Williamson S.C."/>
            <person name="Barbeau R.A."/>
            <person name="Hamilton E.P."/>
            <person name="Orias E."/>
        </authorList>
    </citation>
    <scope>NUCLEOTIDE SEQUENCE [LARGE SCALE GENOMIC DNA]</scope>
    <source>
        <strain evidence="11">SB210</strain>
    </source>
</reference>
<dbReference type="OrthoDB" id="2194683at2759"/>
<feature type="region of interest" description="Disordered" evidence="8">
    <location>
        <begin position="671"/>
        <end position="851"/>
    </location>
</feature>
<evidence type="ECO:0000256" key="2">
    <source>
        <dbReference type="ARBA" id="ARBA00013819"/>
    </source>
</evidence>
<keyword evidence="6" id="KW-0810">Translation regulation</keyword>
<evidence type="ECO:0000259" key="9">
    <source>
        <dbReference type="Pfam" id="PF08662"/>
    </source>
</evidence>
<evidence type="ECO:0000313" key="10">
    <source>
        <dbReference type="EMBL" id="EAR97326.2"/>
    </source>
</evidence>
<keyword evidence="11" id="KW-1185">Reference proteome</keyword>
<dbReference type="GO" id="GO:0043022">
    <property type="term" value="F:ribosome binding"/>
    <property type="evidence" value="ECO:0007669"/>
    <property type="project" value="TreeGrafter"/>
</dbReference>
<keyword evidence="5" id="KW-0677">Repeat</keyword>
<dbReference type="AlphaFoldDB" id="I7LV69"/>
<evidence type="ECO:0000256" key="3">
    <source>
        <dbReference type="ARBA" id="ARBA00022540"/>
    </source>
</evidence>
<evidence type="ECO:0000256" key="7">
    <source>
        <dbReference type="ARBA" id="ARBA00022917"/>
    </source>
</evidence>
<dbReference type="PANTHER" id="PTHR13227:SF0">
    <property type="entry name" value="EUKARYOTIC TRANSLATION INITIATION FACTOR 2A"/>
    <property type="match status" value="1"/>
</dbReference>
<evidence type="ECO:0000256" key="1">
    <source>
        <dbReference type="ARBA" id="ARBA00009573"/>
    </source>
</evidence>
<gene>
    <name evidence="10" type="ORF">TTHERM_00338030</name>
</gene>
<keyword evidence="4" id="KW-0853">WD repeat</keyword>
<dbReference type="KEGG" id="tet:TTHERM_00338030"/>
<dbReference type="GeneID" id="7846770"/>